<dbReference type="Gene3D" id="3.30.420.40">
    <property type="match status" value="1"/>
</dbReference>
<dbReference type="PANTHER" id="PTHR43095">
    <property type="entry name" value="SUGAR KINASE"/>
    <property type="match status" value="1"/>
</dbReference>
<dbReference type="InterPro" id="IPR050406">
    <property type="entry name" value="FGGY_Carb_Kinase"/>
</dbReference>
<dbReference type="InterPro" id="IPR043129">
    <property type="entry name" value="ATPase_NBD"/>
</dbReference>
<keyword evidence="2 4" id="KW-0808">Transferase</keyword>
<evidence type="ECO:0000256" key="1">
    <source>
        <dbReference type="ARBA" id="ARBA00009156"/>
    </source>
</evidence>
<protein>
    <submittedName>
        <fullName evidence="4">L-xylulose/3-keto-L-gulonate kinase</fullName>
        <ecNumber evidence="4">2.7.1.-</ecNumber>
    </submittedName>
</protein>
<accession>A0A4U9TCP1</accession>
<keyword evidence="3 4" id="KW-0418">Kinase</keyword>
<evidence type="ECO:0000256" key="3">
    <source>
        <dbReference type="ARBA" id="ARBA00022777"/>
    </source>
</evidence>
<evidence type="ECO:0000256" key="2">
    <source>
        <dbReference type="ARBA" id="ARBA00022679"/>
    </source>
</evidence>
<dbReference type="AlphaFoldDB" id="A0A4U9TCP1"/>
<dbReference type="PANTHER" id="PTHR43095:SF3">
    <property type="entry name" value="L-XYLULOSE_3-KETO-L-GULONATE KINASE"/>
    <property type="match status" value="1"/>
</dbReference>
<evidence type="ECO:0000313" key="4">
    <source>
        <dbReference type="EMBL" id="VTR16693.1"/>
    </source>
</evidence>
<dbReference type="EC" id="2.7.1.-" evidence="4"/>
<dbReference type="EMBL" id="CABEEZ010000014">
    <property type="protein sequence ID" value="VTR16693.1"/>
    <property type="molecule type" value="Genomic_DNA"/>
</dbReference>
<name>A0A4U9TCP1_SERFO</name>
<gene>
    <name evidence="4" type="primary">lyx_2</name>
    <name evidence="4" type="ORF">NCTC12965_00238</name>
</gene>
<sequence length="103" mass="11389">MEGRYFVHEGKPTSASNLAWFLRQFCDNDHQRYAQFNRWVQERSKQPSDITFLPYLFGSNLGSNLPGRLIGLGGHHDMADIVHAIYQGIVFSPSGSSGSSGGA</sequence>
<dbReference type="GO" id="GO:0016301">
    <property type="term" value="F:kinase activity"/>
    <property type="evidence" value="ECO:0007669"/>
    <property type="project" value="UniProtKB-KW"/>
</dbReference>
<reference evidence="4" key="1">
    <citation type="submission" date="2019-05" db="EMBL/GenBank/DDBJ databases">
        <authorList>
            <consortium name="Pathogen Informatics"/>
        </authorList>
    </citation>
    <scope>NUCLEOTIDE SEQUENCE [LARGE SCALE GENOMIC DNA]</scope>
    <source>
        <strain evidence="4">NCTC12965</strain>
    </source>
</reference>
<organism evidence="4">
    <name type="scientific">Serratia fonticola</name>
    <dbReference type="NCBI Taxonomy" id="47917"/>
    <lineage>
        <taxon>Bacteria</taxon>
        <taxon>Pseudomonadati</taxon>
        <taxon>Pseudomonadota</taxon>
        <taxon>Gammaproteobacteria</taxon>
        <taxon>Enterobacterales</taxon>
        <taxon>Yersiniaceae</taxon>
        <taxon>Serratia</taxon>
    </lineage>
</organism>
<dbReference type="SUPFAM" id="SSF53067">
    <property type="entry name" value="Actin-like ATPase domain"/>
    <property type="match status" value="1"/>
</dbReference>
<comment type="similarity">
    <text evidence="1">Belongs to the FGGY kinase family.</text>
</comment>
<proteinExistence type="inferred from homology"/>